<dbReference type="PANTHER" id="PTHR21198">
    <property type="entry name" value="GLUTAMATE RACEMASE"/>
    <property type="match status" value="1"/>
</dbReference>
<dbReference type="UniPathway" id="UPA00219"/>
<dbReference type="NCBIfam" id="TIGR00067">
    <property type="entry name" value="glut_race"/>
    <property type="match status" value="1"/>
</dbReference>
<dbReference type="Proteomes" id="UP000485484">
    <property type="component" value="Unassembled WGS sequence"/>
</dbReference>
<dbReference type="GO" id="GO:0008360">
    <property type="term" value="P:regulation of cell shape"/>
    <property type="evidence" value="ECO:0007669"/>
    <property type="project" value="UniProtKB-KW"/>
</dbReference>
<evidence type="ECO:0000256" key="4">
    <source>
        <dbReference type="ARBA" id="ARBA00022984"/>
    </source>
</evidence>
<dbReference type="GO" id="GO:0009252">
    <property type="term" value="P:peptidoglycan biosynthetic process"/>
    <property type="evidence" value="ECO:0007669"/>
    <property type="project" value="UniProtKB-UniRule"/>
</dbReference>
<evidence type="ECO:0000256" key="6">
    <source>
        <dbReference type="ARBA" id="ARBA00023316"/>
    </source>
</evidence>
<comment type="caution">
    <text evidence="7">Lacks conserved residue(s) required for the propagation of feature annotation.</text>
</comment>
<dbReference type="GO" id="GO:0071555">
    <property type="term" value="P:cell wall organization"/>
    <property type="evidence" value="ECO:0007669"/>
    <property type="project" value="UniProtKB-KW"/>
</dbReference>
<proteinExistence type="inferred from homology"/>
<dbReference type="PROSITE" id="PS00924">
    <property type="entry name" value="ASP_GLU_RACEMASE_2"/>
    <property type="match status" value="1"/>
</dbReference>
<keyword evidence="3 7" id="KW-0133">Cell shape</keyword>
<feature type="active site" description="Proton donor/acceptor" evidence="7">
    <location>
        <position position="72"/>
    </location>
</feature>
<comment type="caution">
    <text evidence="8">The sequence shown here is derived from an EMBL/GenBank/DDBJ whole genome shotgun (WGS) entry which is preliminary data.</text>
</comment>
<keyword evidence="4 7" id="KW-0573">Peptidoglycan synthesis</keyword>
<comment type="catalytic activity">
    <reaction evidence="1 7">
        <text>L-glutamate = D-glutamate</text>
        <dbReference type="Rhea" id="RHEA:12813"/>
        <dbReference type="ChEBI" id="CHEBI:29985"/>
        <dbReference type="ChEBI" id="CHEBI:29986"/>
        <dbReference type="EC" id="5.1.1.3"/>
    </reaction>
</comment>
<evidence type="ECO:0000256" key="2">
    <source>
        <dbReference type="ARBA" id="ARBA00013090"/>
    </source>
</evidence>
<feature type="binding site" evidence="7">
    <location>
        <begin position="41"/>
        <end position="42"/>
    </location>
    <ligand>
        <name>substrate</name>
    </ligand>
</feature>
<reference evidence="8" key="1">
    <citation type="submission" date="2017-02" db="EMBL/GenBank/DDBJ databases">
        <title>Delving into the versatile metabolic prowess of the omnipresent phylum Bacteroidetes.</title>
        <authorList>
            <person name="Nobu M.K."/>
            <person name="Mei R."/>
            <person name="Narihiro T."/>
            <person name="Kuroda K."/>
            <person name="Liu W.-T."/>
        </authorList>
    </citation>
    <scope>NUCLEOTIDE SEQUENCE</scope>
    <source>
        <strain evidence="8">ADurb.Bin417</strain>
    </source>
</reference>
<dbReference type="InterPro" id="IPR033134">
    <property type="entry name" value="Asp/Glu_racemase_AS_2"/>
</dbReference>
<comment type="similarity">
    <text evidence="7">Belongs to the aspartate/glutamate racemases family.</text>
</comment>
<dbReference type="InterPro" id="IPR015942">
    <property type="entry name" value="Asp/Glu/hydantoin_racemase"/>
</dbReference>
<dbReference type="FunFam" id="3.40.50.1860:FF:000001">
    <property type="entry name" value="Glutamate racemase"/>
    <property type="match status" value="1"/>
</dbReference>
<feature type="active site" description="Proton donor/acceptor" evidence="7">
    <location>
        <position position="183"/>
    </location>
</feature>
<dbReference type="Pfam" id="PF01177">
    <property type="entry name" value="Asp_Glu_race"/>
    <property type="match status" value="1"/>
</dbReference>
<dbReference type="SUPFAM" id="SSF53681">
    <property type="entry name" value="Aspartate/glutamate racemase"/>
    <property type="match status" value="2"/>
</dbReference>
<gene>
    <name evidence="7 8" type="primary">murI</name>
    <name evidence="8" type="ORF">BWY73_00231</name>
</gene>
<evidence type="ECO:0000256" key="1">
    <source>
        <dbReference type="ARBA" id="ARBA00001602"/>
    </source>
</evidence>
<dbReference type="GO" id="GO:0008881">
    <property type="term" value="F:glutamate racemase activity"/>
    <property type="evidence" value="ECO:0007669"/>
    <property type="project" value="UniProtKB-UniRule"/>
</dbReference>
<comment type="function">
    <text evidence="7">Provides the (R)-glutamate required for cell wall biosynthesis.</text>
</comment>
<keyword evidence="6 7" id="KW-0961">Cell wall biogenesis/degradation</keyword>
<dbReference type="AlphaFoldDB" id="A0A1V5MK59"/>
<dbReference type="InterPro" id="IPR001920">
    <property type="entry name" value="Asp/Glu_race"/>
</dbReference>
<evidence type="ECO:0000256" key="3">
    <source>
        <dbReference type="ARBA" id="ARBA00022960"/>
    </source>
</evidence>
<evidence type="ECO:0000256" key="5">
    <source>
        <dbReference type="ARBA" id="ARBA00023235"/>
    </source>
</evidence>
<dbReference type="InterPro" id="IPR004391">
    <property type="entry name" value="Glu_race"/>
</dbReference>
<sequence length="274" mass="30034">MNDLIGVFDSGLGGLTVVYNIQRALPKNRVVYLGDTARLPYGTKSPETVNLFARQDTRFLLPFAPRLIVVACHTVSALALKNLKRDFLTSFVGMLEPGVRAALKETRHGRIGVIGTSATVKSGAYARELTRRNPRLKVFSQACPLFVPLVEEGFLSGPVTEQVIAQYLAPLKRKKVDTVILGCTHYPMLKREIGRFLGDGVALIDPSEAVVEDIRLNLAGQPGRPVRTTGAAGTRSGRKLQIYLTDLTPNFRRVAKAFLGKPILNLRKVGIDEN</sequence>
<protein>
    <recommendedName>
        <fullName evidence="2 7">Glutamate racemase</fullName>
        <ecNumber evidence="2 7">5.1.1.3</ecNumber>
    </recommendedName>
</protein>
<organism evidence="8">
    <name type="scientific">candidate division TA06 bacterium ADurb.Bin417</name>
    <dbReference type="NCBI Taxonomy" id="1852828"/>
    <lineage>
        <taxon>Bacteria</taxon>
        <taxon>Bacteria division TA06</taxon>
    </lineage>
</organism>
<feature type="binding site" evidence="7">
    <location>
        <begin position="184"/>
        <end position="185"/>
    </location>
    <ligand>
        <name>substrate</name>
    </ligand>
</feature>
<evidence type="ECO:0000313" key="8">
    <source>
        <dbReference type="EMBL" id="OPZ93576.1"/>
    </source>
</evidence>
<feature type="binding site" evidence="7">
    <location>
        <begin position="9"/>
        <end position="10"/>
    </location>
    <ligand>
        <name>substrate</name>
    </ligand>
</feature>
<name>A0A1V5MK59_UNCT6</name>
<keyword evidence="5 7" id="KW-0413">Isomerase</keyword>
<dbReference type="HAMAP" id="MF_00258">
    <property type="entry name" value="Glu_racemase"/>
    <property type="match status" value="1"/>
</dbReference>
<dbReference type="Gene3D" id="3.40.50.1860">
    <property type="match status" value="2"/>
</dbReference>
<dbReference type="EMBL" id="MWAK01000017">
    <property type="protein sequence ID" value="OPZ93576.1"/>
    <property type="molecule type" value="Genomic_DNA"/>
</dbReference>
<comment type="pathway">
    <text evidence="7">Cell wall biogenesis; peptidoglycan biosynthesis.</text>
</comment>
<accession>A0A1V5MK59</accession>
<dbReference type="PANTHER" id="PTHR21198:SF2">
    <property type="entry name" value="GLUTAMATE RACEMASE"/>
    <property type="match status" value="1"/>
</dbReference>
<dbReference type="EC" id="5.1.1.3" evidence="2 7"/>
<evidence type="ECO:0000256" key="7">
    <source>
        <dbReference type="HAMAP-Rule" id="MF_00258"/>
    </source>
</evidence>